<evidence type="ECO:0000313" key="4">
    <source>
        <dbReference type="Proteomes" id="UP000019276"/>
    </source>
</evidence>
<evidence type="ECO:0000259" key="2">
    <source>
        <dbReference type="PROSITE" id="PS50830"/>
    </source>
</evidence>
<dbReference type="Gene3D" id="2.40.50.90">
    <property type="match status" value="1"/>
</dbReference>
<feature type="chain" id="PRO_5004901805" evidence="1">
    <location>
        <begin position="24"/>
        <end position="257"/>
    </location>
</feature>
<dbReference type="Proteomes" id="UP000019276">
    <property type="component" value="Unassembled WGS sequence"/>
</dbReference>
<protein>
    <submittedName>
        <fullName evidence="3">Nuclease</fullName>
    </submittedName>
</protein>
<feature type="domain" description="TNase-like" evidence="2">
    <location>
        <begin position="31"/>
        <end position="163"/>
    </location>
</feature>
<dbReference type="Pfam" id="PF00565">
    <property type="entry name" value="SNase"/>
    <property type="match status" value="1"/>
</dbReference>
<dbReference type="InterPro" id="IPR035437">
    <property type="entry name" value="SNase_OB-fold_sf"/>
</dbReference>
<dbReference type="OrthoDB" id="6867997at2"/>
<keyword evidence="1" id="KW-0732">Signal</keyword>
<evidence type="ECO:0000256" key="1">
    <source>
        <dbReference type="SAM" id="SignalP"/>
    </source>
</evidence>
<organism evidence="3 4">
    <name type="scientific">Catenovulum agarivorans DS-2</name>
    <dbReference type="NCBI Taxonomy" id="1328313"/>
    <lineage>
        <taxon>Bacteria</taxon>
        <taxon>Pseudomonadati</taxon>
        <taxon>Pseudomonadota</taxon>
        <taxon>Gammaproteobacteria</taxon>
        <taxon>Alteromonadales</taxon>
        <taxon>Alteromonadaceae</taxon>
        <taxon>Catenovulum</taxon>
    </lineage>
</organism>
<comment type="caution">
    <text evidence="3">The sequence shown here is derived from an EMBL/GenBank/DDBJ whole genome shotgun (WGS) entry which is preliminary data.</text>
</comment>
<dbReference type="EMBL" id="ARZY01000025">
    <property type="protein sequence ID" value="EWH09355.1"/>
    <property type="molecule type" value="Genomic_DNA"/>
</dbReference>
<proteinExistence type="predicted"/>
<keyword evidence="4" id="KW-1185">Reference proteome</keyword>
<dbReference type="STRING" id="1328313.DS2_13194"/>
<dbReference type="AlphaFoldDB" id="W7QVP5"/>
<dbReference type="SUPFAM" id="SSF50199">
    <property type="entry name" value="Staphylococcal nuclease"/>
    <property type="match status" value="1"/>
</dbReference>
<reference evidence="3 4" key="1">
    <citation type="journal article" date="2014" name="Genome Announc.">
        <title>Draft Genome Sequence of the Agar-Degrading Bacterium Catenovulum sp. Strain DS-2, Isolated from Intestines of Haliotis diversicolor.</title>
        <authorList>
            <person name="Shan D."/>
            <person name="Li X."/>
            <person name="Gu Z."/>
            <person name="Wei G."/>
            <person name="Gao Z."/>
            <person name="Shao Z."/>
        </authorList>
    </citation>
    <scope>NUCLEOTIDE SEQUENCE [LARGE SCALE GENOMIC DNA]</scope>
    <source>
        <strain evidence="3 4">DS-2</strain>
    </source>
</reference>
<feature type="signal peptide" evidence="1">
    <location>
        <begin position="1"/>
        <end position="23"/>
    </location>
</feature>
<evidence type="ECO:0000313" key="3">
    <source>
        <dbReference type="EMBL" id="EWH09355.1"/>
    </source>
</evidence>
<accession>W7QVP5</accession>
<sequence>MRKLVWRFFISLSLVFVCAGAIASTCQSSGYHSQVQVKRVIDATTIQLVSGQHVRLIGVKLPTTQGKANDKQARQVAEQSNLLLKQTLATAPEIKLVLDKNLLDHNNHMLAHVFLPSDQNVQQLLLQQGAVQLDIQQPNTMFWRCYYQAQLDALNQHTGLWAFKAFQAQPAEQAKASQQANQNWSGKVVRVFQHKQATWLVINDWFYVEVPDKVKTRHFRQTNFKSLIGQQVIINSPVHYKNRRWQGLLAEPWQLIN</sequence>
<name>W7QVP5_9ALTE</name>
<dbReference type="eggNOG" id="COG1525">
    <property type="taxonomic scope" value="Bacteria"/>
</dbReference>
<gene>
    <name evidence="3" type="ORF">DS2_13194</name>
</gene>
<dbReference type="PROSITE" id="PS50830">
    <property type="entry name" value="TNASE_3"/>
    <property type="match status" value="1"/>
</dbReference>
<dbReference type="InterPro" id="IPR016071">
    <property type="entry name" value="Staphylococal_nuclease_OB-fold"/>
</dbReference>
<dbReference type="RefSeq" id="WP_035015290.1">
    <property type="nucleotide sequence ID" value="NZ_ARZY01000025.1"/>
</dbReference>